<protein>
    <recommendedName>
        <fullName evidence="1">DUF7336 domain-containing protein</fullName>
    </recommendedName>
</protein>
<feature type="domain" description="DUF7336" evidence="1">
    <location>
        <begin position="4"/>
        <end position="68"/>
    </location>
</feature>
<proteinExistence type="predicted"/>
<keyword evidence="3" id="KW-1185">Reference proteome</keyword>
<dbReference type="AlphaFoldDB" id="A0A1I0LFA8"/>
<sequence>MTHVYVLQHVHAAPSGEEDVKLIGVYLTEVDAQAAVSRLSQQPGFRDHPEGFHISRYELNKDHWTEGFIGWDEALDES</sequence>
<dbReference type="Pfam" id="PF24024">
    <property type="entry name" value="DUF7336"/>
    <property type="match status" value="1"/>
</dbReference>
<dbReference type="InterPro" id="IPR055760">
    <property type="entry name" value="DUF7336"/>
</dbReference>
<dbReference type="Proteomes" id="UP000199181">
    <property type="component" value="Unassembled WGS sequence"/>
</dbReference>
<evidence type="ECO:0000259" key="1">
    <source>
        <dbReference type="Pfam" id="PF24024"/>
    </source>
</evidence>
<reference evidence="3" key="1">
    <citation type="submission" date="2016-10" db="EMBL/GenBank/DDBJ databases">
        <authorList>
            <person name="Varghese N."/>
            <person name="Submissions S."/>
        </authorList>
    </citation>
    <scope>NUCLEOTIDE SEQUENCE [LARGE SCALE GENOMIC DNA]</scope>
    <source>
        <strain evidence="3">DSM 16858</strain>
    </source>
</reference>
<name>A0A1I0LFA8_9BACT</name>
<organism evidence="2 3">
    <name type="scientific">Stigmatella erecta</name>
    <dbReference type="NCBI Taxonomy" id="83460"/>
    <lineage>
        <taxon>Bacteria</taxon>
        <taxon>Pseudomonadati</taxon>
        <taxon>Myxococcota</taxon>
        <taxon>Myxococcia</taxon>
        <taxon>Myxococcales</taxon>
        <taxon>Cystobacterineae</taxon>
        <taxon>Archangiaceae</taxon>
        <taxon>Stigmatella</taxon>
    </lineage>
</organism>
<accession>A0A1I0LFA8</accession>
<evidence type="ECO:0000313" key="3">
    <source>
        <dbReference type="Proteomes" id="UP000199181"/>
    </source>
</evidence>
<dbReference type="EMBL" id="FOIJ01000028">
    <property type="protein sequence ID" value="SEU38789.1"/>
    <property type="molecule type" value="Genomic_DNA"/>
</dbReference>
<evidence type="ECO:0000313" key="2">
    <source>
        <dbReference type="EMBL" id="SEU38789.1"/>
    </source>
</evidence>
<gene>
    <name evidence="2" type="ORF">SAMN05443639_12837</name>
</gene>
<dbReference type="RefSeq" id="WP_093526093.1">
    <property type="nucleotide sequence ID" value="NZ_FOIJ01000028.1"/>
</dbReference>